<dbReference type="AlphaFoldDB" id="A0A2N9Y7G6"/>
<gene>
    <name evidence="9" type="ORF">BHC47_01670</name>
</gene>
<evidence type="ECO:0000256" key="2">
    <source>
        <dbReference type="ARBA" id="ARBA00012415"/>
    </source>
</evidence>
<keyword evidence="4 7" id="KW-0808">Transferase</keyword>
<protein>
    <recommendedName>
        <fullName evidence="3 7">UTP--glucose-1-phosphate uridylyltransferase</fullName>
        <ecNumber evidence="2 7">2.7.7.9</ecNumber>
    </recommendedName>
    <alternativeName>
        <fullName evidence="7">UDP-glucose pyrophosphorylase</fullName>
    </alternativeName>
</protein>
<dbReference type="InterPro" id="IPR029044">
    <property type="entry name" value="Nucleotide-diphossugar_trans"/>
</dbReference>
<evidence type="ECO:0000256" key="1">
    <source>
        <dbReference type="ARBA" id="ARBA00006890"/>
    </source>
</evidence>
<accession>A0A2N9Y7G6</accession>
<name>A0A2N9Y7G6_9NEIS</name>
<reference evidence="9 10" key="1">
    <citation type="journal article" date="2017" name="MBio">
        <title>Type VI secretion-mediated competition in the bee gut microbiome.</title>
        <authorList>
            <person name="Steele M.I."/>
            <person name="Kwong W.K."/>
            <person name="Powell J.E."/>
            <person name="Whiteley M."/>
            <person name="Moran N.A."/>
        </authorList>
    </citation>
    <scope>NUCLEOTIDE SEQUENCE [LARGE SCALE GENOMIC DNA]</scope>
    <source>
        <strain evidence="9 10">PEB0171</strain>
    </source>
</reference>
<dbReference type="Pfam" id="PF00483">
    <property type="entry name" value="NTP_transferase"/>
    <property type="match status" value="1"/>
</dbReference>
<evidence type="ECO:0000256" key="7">
    <source>
        <dbReference type="RuleBase" id="RU361259"/>
    </source>
</evidence>
<organism evidence="9 10">
    <name type="scientific">Snodgrassella alvi</name>
    <dbReference type="NCBI Taxonomy" id="1196083"/>
    <lineage>
        <taxon>Bacteria</taxon>
        <taxon>Pseudomonadati</taxon>
        <taxon>Pseudomonadota</taxon>
        <taxon>Betaproteobacteria</taxon>
        <taxon>Neisseriales</taxon>
        <taxon>Neisseriaceae</taxon>
        <taxon>Snodgrassella</taxon>
    </lineage>
</organism>
<dbReference type="NCBIfam" id="TIGR01099">
    <property type="entry name" value="galU"/>
    <property type="match status" value="1"/>
</dbReference>
<comment type="catalytic activity">
    <reaction evidence="6 7">
        <text>alpha-D-glucose 1-phosphate + UTP + H(+) = UDP-alpha-D-glucose + diphosphate</text>
        <dbReference type="Rhea" id="RHEA:19889"/>
        <dbReference type="ChEBI" id="CHEBI:15378"/>
        <dbReference type="ChEBI" id="CHEBI:33019"/>
        <dbReference type="ChEBI" id="CHEBI:46398"/>
        <dbReference type="ChEBI" id="CHEBI:58601"/>
        <dbReference type="ChEBI" id="CHEBI:58885"/>
        <dbReference type="EC" id="2.7.7.9"/>
    </reaction>
</comment>
<dbReference type="Gene3D" id="3.90.550.10">
    <property type="entry name" value="Spore Coat Polysaccharide Biosynthesis Protein SpsA, Chain A"/>
    <property type="match status" value="1"/>
</dbReference>
<dbReference type="PANTHER" id="PTHR43197:SF1">
    <property type="entry name" value="UTP--GLUCOSE-1-PHOSPHATE URIDYLYLTRANSFERASE"/>
    <property type="match status" value="1"/>
</dbReference>
<comment type="similarity">
    <text evidence="1 7">Belongs to the UDPGP type 2 family.</text>
</comment>
<evidence type="ECO:0000256" key="6">
    <source>
        <dbReference type="ARBA" id="ARBA00048128"/>
    </source>
</evidence>
<dbReference type="InterPro" id="IPR005771">
    <property type="entry name" value="GalU_uridylyltTrfase_bac/arc"/>
</dbReference>
<dbReference type="InterPro" id="IPR005835">
    <property type="entry name" value="NTP_transferase_dom"/>
</dbReference>
<sequence length="293" mass="32065">MKAVIPVAGLGTRMLPATKAIPKEMLTVADKPLIQYIVQECAAAGINEIVLVNHAFKAAIENHFDTAFELETQLQNKGKTALLDEIRNVLPRGMQIIQVRQSEAKGLGHAMLCARSVIGDEPFAVLLPDVLIDEKACNLATDNLAAMLKQFRTTQRSQIMVERVPMSEVNKYGIVDCNGQQADSGNSIRMSAIVEKPSTEQAPSDLAVVGRYVLSAAIWPLLEKTLPGAGGEIQLTDAIAALMQQEVVDAFVIQGYSHDCGNKLGYMKTFIEYSLRHNQCGTALRQWLQQQAF</sequence>
<dbReference type="Proteomes" id="UP000231094">
    <property type="component" value="Unassembled WGS sequence"/>
</dbReference>
<dbReference type="RefSeq" id="WP_100117193.1">
    <property type="nucleotide sequence ID" value="NZ_MEIV01000007.1"/>
</dbReference>
<dbReference type="EC" id="2.7.7.9" evidence="2 7"/>
<evidence type="ECO:0000256" key="4">
    <source>
        <dbReference type="ARBA" id="ARBA00022679"/>
    </source>
</evidence>
<dbReference type="GO" id="GO:0003983">
    <property type="term" value="F:UTP:glucose-1-phosphate uridylyltransferase activity"/>
    <property type="evidence" value="ECO:0007669"/>
    <property type="project" value="UniProtKB-EC"/>
</dbReference>
<dbReference type="GO" id="GO:0006011">
    <property type="term" value="P:UDP-alpha-D-glucose metabolic process"/>
    <property type="evidence" value="ECO:0007669"/>
    <property type="project" value="InterPro"/>
</dbReference>
<dbReference type="EMBL" id="MEIV01000007">
    <property type="protein sequence ID" value="PIT65187.1"/>
    <property type="molecule type" value="Genomic_DNA"/>
</dbReference>
<feature type="domain" description="Nucleotidyl transferase" evidence="8">
    <location>
        <begin position="2"/>
        <end position="268"/>
    </location>
</feature>
<keyword evidence="5 7" id="KW-0548">Nucleotidyltransferase</keyword>
<proteinExistence type="inferred from homology"/>
<evidence type="ECO:0000256" key="3">
    <source>
        <dbReference type="ARBA" id="ARBA00019048"/>
    </source>
</evidence>
<comment type="caution">
    <text evidence="9">The sequence shown here is derived from an EMBL/GenBank/DDBJ whole genome shotgun (WGS) entry which is preliminary data.</text>
</comment>
<dbReference type="SUPFAM" id="SSF53448">
    <property type="entry name" value="Nucleotide-diphospho-sugar transferases"/>
    <property type="match status" value="1"/>
</dbReference>
<dbReference type="PANTHER" id="PTHR43197">
    <property type="entry name" value="UTP--GLUCOSE-1-PHOSPHATE URIDYLYLTRANSFERASE"/>
    <property type="match status" value="1"/>
</dbReference>
<evidence type="ECO:0000259" key="8">
    <source>
        <dbReference type="Pfam" id="PF00483"/>
    </source>
</evidence>
<evidence type="ECO:0000313" key="9">
    <source>
        <dbReference type="EMBL" id="PIT65187.1"/>
    </source>
</evidence>
<dbReference type="CDD" id="cd02541">
    <property type="entry name" value="UGPase_prokaryotic"/>
    <property type="match status" value="1"/>
</dbReference>
<evidence type="ECO:0000313" key="10">
    <source>
        <dbReference type="Proteomes" id="UP000231094"/>
    </source>
</evidence>
<evidence type="ECO:0000256" key="5">
    <source>
        <dbReference type="ARBA" id="ARBA00022695"/>
    </source>
</evidence>